<feature type="binding site" evidence="20">
    <location>
        <position position="508"/>
    </location>
    <ligand>
        <name>ATP</name>
        <dbReference type="ChEBI" id="CHEBI:30616"/>
    </ligand>
</feature>
<evidence type="ECO:0000313" key="26">
    <source>
        <dbReference type="EMBL" id="KAK3009614.1"/>
    </source>
</evidence>
<dbReference type="NCBIfam" id="TIGR00797">
    <property type="entry name" value="matE"/>
    <property type="match status" value="1"/>
</dbReference>
<evidence type="ECO:0000256" key="8">
    <source>
        <dbReference type="ARBA" id="ARBA00022729"/>
    </source>
</evidence>
<dbReference type="FunFam" id="1.10.510.10:FF:000248">
    <property type="entry name" value="S-receptor-like kinase 5"/>
    <property type="match status" value="1"/>
</dbReference>
<dbReference type="CDD" id="cd13132">
    <property type="entry name" value="MATE_eukaryotic"/>
    <property type="match status" value="1"/>
</dbReference>
<feature type="transmembrane region" description="Helical" evidence="21">
    <location>
        <begin position="1091"/>
        <end position="1108"/>
    </location>
</feature>
<dbReference type="PROSITE" id="PS50927">
    <property type="entry name" value="BULB_LECTIN"/>
    <property type="match status" value="1"/>
</dbReference>
<dbReference type="Gene3D" id="3.30.200.20">
    <property type="entry name" value="Phosphorylase Kinase, domain 1"/>
    <property type="match status" value="1"/>
</dbReference>
<organism evidence="26 27">
    <name type="scientific">Escallonia herrerae</name>
    <dbReference type="NCBI Taxonomy" id="1293975"/>
    <lineage>
        <taxon>Eukaryota</taxon>
        <taxon>Viridiplantae</taxon>
        <taxon>Streptophyta</taxon>
        <taxon>Embryophyta</taxon>
        <taxon>Tracheophyta</taxon>
        <taxon>Spermatophyta</taxon>
        <taxon>Magnoliopsida</taxon>
        <taxon>eudicotyledons</taxon>
        <taxon>Gunneridae</taxon>
        <taxon>Pentapetalae</taxon>
        <taxon>asterids</taxon>
        <taxon>campanulids</taxon>
        <taxon>Escalloniales</taxon>
        <taxon>Escalloniaceae</taxon>
        <taxon>Escallonia</taxon>
    </lineage>
</organism>
<dbReference type="SUPFAM" id="SSF51110">
    <property type="entry name" value="alpha-D-mannose-specific plant lectins"/>
    <property type="match status" value="1"/>
</dbReference>
<dbReference type="Pfam" id="PF00069">
    <property type="entry name" value="Pkinase"/>
    <property type="match status" value="1"/>
</dbReference>
<feature type="domain" description="Bulb-type lectin" evidence="25">
    <location>
        <begin position="16"/>
        <end position="138"/>
    </location>
</feature>
<dbReference type="InterPro" id="IPR017441">
    <property type="entry name" value="Protein_kinase_ATP_BS"/>
</dbReference>
<dbReference type="SMART" id="SM00220">
    <property type="entry name" value="S_TKc"/>
    <property type="match status" value="1"/>
</dbReference>
<feature type="signal peptide" evidence="23">
    <location>
        <begin position="1"/>
        <end position="21"/>
    </location>
</feature>
<dbReference type="GO" id="GO:0015297">
    <property type="term" value="F:antiporter activity"/>
    <property type="evidence" value="ECO:0007669"/>
    <property type="project" value="InterPro"/>
</dbReference>
<evidence type="ECO:0000256" key="9">
    <source>
        <dbReference type="ARBA" id="ARBA00022734"/>
    </source>
</evidence>
<dbReference type="InterPro" id="IPR000719">
    <property type="entry name" value="Prot_kinase_dom"/>
</dbReference>
<dbReference type="FunFam" id="3.30.200.20:FF:000370">
    <property type="entry name" value="Receptor-like protein kinase 4"/>
    <property type="match status" value="1"/>
</dbReference>
<dbReference type="InterPro" id="IPR000858">
    <property type="entry name" value="S_locus_glycoprot_dom"/>
</dbReference>
<evidence type="ECO:0000256" key="5">
    <source>
        <dbReference type="ARBA" id="ARBA00022553"/>
    </source>
</evidence>
<dbReference type="Pfam" id="PF00954">
    <property type="entry name" value="S_locus_glycop"/>
    <property type="match status" value="1"/>
</dbReference>
<name>A0AA89AMF5_9ASTE</name>
<dbReference type="EMBL" id="JAVXUP010001628">
    <property type="protein sequence ID" value="KAK3009614.1"/>
    <property type="molecule type" value="Genomic_DNA"/>
</dbReference>
<dbReference type="SUPFAM" id="SSF56112">
    <property type="entry name" value="Protein kinase-like (PK-like)"/>
    <property type="match status" value="1"/>
</dbReference>
<dbReference type="Gene3D" id="2.90.10.10">
    <property type="entry name" value="Bulb-type lectin domain"/>
    <property type="match status" value="1"/>
</dbReference>
<evidence type="ECO:0000259" key="25">
    <source>
        <dbReference type="PROSITE" id="PS50927"/>
    </source>
</evidence>
<comment type="catalytic activity">
    <reaction evidence="18">
        <text>L-threonyl-[protein] + ATP = O-phospho-L-threonyl-[protein] + ADP + H(+)</text>
        <dbReference type="Rhea" id="RHEA:46608"/>
        <dbReference type="Rhea" id="RHEA-COMP:11060"/>
        <dbReference type="Rhea" id="RHEA-COMP:11605"/>
        <dbReference type="ChEBI" id="CHEBI:15378"/>
        <dbReference type="ChEBI" id="CHEBI:30013"/>
        <dbReference type="ChEBI" id="CHEBI:30616"/>
        <dbReference type="ChEBI" id="CHEBI:61977"/>
        <dbReference type="ChEBI" id="CHEBI:456216"/>
        <dbReference type="EC" id="2.7.11.1"/>
    </reaction>
</comment>
<evidence type="ECO:0000256" key="13">
    <source>
        <dbReference type="ARBA" id="ARBA00022989"/>
    </source>
</evidence>
<dbReference type="GO" id="GO:0004674">
    <property type="term" value="F:protein serine/threonine kinase activity"/>
    <property type="evidence" value="ECO:0007669"/>
    <property type="project" value="UniProtKB-KW"/>
</dbReference>
<evidence type="ECO:0000256" key="15">
    <source>
        <dbReference type="ARBA" id="ARBA00023157"/>
    </source>
</evidence>
<keyword evidence="6" id="KW-0808">Transferase</keyword>
<feature type="transmembrane region" description="Helical" evidence="21">
    <location>
        <begin position="1308"/>
        <end position="1327"/>
    </location>
</feature>
<feature type="transmembrane region" description="Helical" evidence="21">
    <location>
        <begin position="989"/>
        <end position="1006"/>
    </location>
</feature>
<comment type="similarity">
    <text evidence="2 21">Belongs to the multi antimicrobial extrusion (MATE) (TC 2.A.66.1) family.</text>
</comment>
<keyword evidence="17" id="KW-0325">Glycoprotein</keyword>
<evidence type="ECO:0000256" key="21">
    <source>
        <dbReference type="RuleBase" id="RU004914"/>
    </source>
</evidence>
<keyword evidence="7 21" id="KW-0812">Transmembrane</keyword>
<reference evidence="26" key="1">
    <citation type="submission" date="2022-12" db="EMBL/GenBank/DDBJ databases">
        <title>Draft genome assemblies for two species of Escallonia (Escalloniales).</title>
        <authorList>
            <person name="Chanderbali A."/>
            <person name="Dervinis C."/>
            <person name="Anghel I."/>
            <person name="Soltis D."/>
            <person name="Soltis P."/>
            <person name="Zapata F."/>
        </authorList>
    </citation>
    <scope>NUCLEOTIDE SEQUENCE</scope>
    <source>
        <strain evidence="26">UCBG64.0493</strain>
        <tissue evidence="26">Leaf</tissue>
    </source>
</reference>
<dbReference type="InterPro" id="IPR001480">
    <property type="entry name" value="Bulb-type_lectin_dom"/>
</dbReference>
<feature type="transmembrane region" description="Helical" evidence="21">
    <location>
        <begin position="1129"/>
        <end position="1150"/>
    </location>
</feature>
<feature type="transmembrane region" description="Helical" evidence="21">
    <location>
        <begin position="1276"/>
        <end position="1296"/>
    </location>
</feature>
<feature type="domain" description="Protein kinase" evidence="24">
    <location>
        <begin position="479"/>
        <end position="759"/>
    </location>
</feature>
<dbReference type="PROSITE" id="PS51257">
    <property type="entry name" value="PROKAR_LIPOPROTEIN"/>
    <property type="match status" value="1"/>
</dbReference>
<keyword evidence="12 20" id="KW-0067">ATP-binding</keyword>
<keyword evidence="5" id="KW-0597">Phosphoprotein</keyword>
<evidence type="ECO:0000256" key="10">
    <source>
        <dbReference type="ARBA" id="ARBA00022741"/>
    </source>
</evidence>
<dbReference type="Pfam" id="PF01453">
    <property type="entry name" value="B_lectin"/>
    <property type="match status" value="1"/>
</dbReference>
<evidence type="ECO:0000256" key="18">
    <source>
        <dbReference type="ARBA" id="ARBA00047899"/>
    </source>
</evidence>
<feature type="transmembrane region" description="Helical" evidence="21">
    <location>
        <begin position="1026"/>
        <end position="1043"/>
    </location>
</feature>
<evidence type="ECO:0000256" key="20">
    <source>
        <dbReference type="PROSITE-ProRule" id="PRU10141"/>
    </source>
</evidence>
<evidence type="ECO:0000256" key="17">
    <source>
        <dbReference type="ARBA" id="ARBA00023180"/>
    </source>
</evidence>
<dbReference type="PROSITE" id="PS00107">
    <property type="entry name" value="PROTEIN_KINASE_ATP"/>
    <property type="match status" value="1"/>
</dbReference>
<keyword evidence="3" id="KW-1003">Cell membrane</keyword>
<keyword evidence="16" id="KW-0675">Receptor</keyword>
<feature type="transmembrane region" description="Helical" evidence="21">
    <location>
        <begin position="907"/>
        <end position="924"/>
    </location>
</feature>
<evidence type="ECO:0000256" key="4">
    <source>
        <dbReference type="ARBA" id="ARBA00022527"/>
    </source>
</evidence>
<feature type="region of interest" description="Disordered" evidence="22">
    <location>
        <begin position="785"/>
        <end position="843"/>
    </location>
</feature>
<dbReference type="Pfam" id="PF01554">
    <property type="entry name" value="MatE"/>
    <property type="match status" value="2"/>
</dbReference>
<evidence type="ECO:0000256" key="23">
    <source>
        <dbReference type="SAM" id="SignalP"/>
    </source>
</evidence>
<evidence type="ECO:0000256" key="19">
    <source>
        <dbReference type="ARBA" id="ARBA00048679"/>
    </source>
</evidence>
<feature type="transmembrane region" description="Helical" evidence="21">
    <location>
        <begin position="1203"/>
        <end position="1223"/>
    </location>
</feature>
<keyword evidence="4" id="KW-0723">Serine/threonine-protein kinase</keyword>
<keyword evidence="15" id="KW-1015">Disulfide bond</keyword>
<keyword evidence="11" id="KW-0418">Kinase</keyword>
<comment type="catalytic activity">
    <reaction evidence="19">
        <text>L-seryl-[protein] + ATP = O-phospho-L-seryl-[protein] + ADP + H(+)</text>
        <dbReference type="Rhea" id="RHEA:17989"/>
        <dbReference type="Rhea" id="RHEA-COMP:9863"/>
        <dbReference type="Rhea" id="RHEA-COMP:11604"/>
        <dbReference type="ChEBI" id="CHEBI:15378"/>
        <dbReference type="ChEBI" id="CHEBI:29999"/>
        <dbReference type="ChEBI" id="CHEBI:30616"/>
        <dbReference type="ChEBI" id="CHEBI:83421"/>
        <dbReference type="ChEBI" id="CHEBI:456216"/>
        <dbReference type="EC" id="2.7.11.1"/>
    </reaction>
</comment>
<evidence type="ECO:0000256" key="11">
    <source>
        <dbReference type="ARBA" id="ARBA00022777"/>
    </source>
</evidence>
<dbReference type="InterPro" id="IPR045069">
    <property type="entry name" value="MATE_euk"/>
</dbReference>
<evidence type="ECO:0000256" key="1">
    <source>
        <dbReference type="ARBA" id="ARBA00004251"/>
    </source>
</evidence>
<feature type="transmembrane region" description="Helical" evidence="21">
    <location>
        <begin position="1055"/>
        <end position="1079"/>
    </location>
</feature>
<sequence length="1469" mass="160955">MSLKLITLLLFLSLTSLSCYSTVVISGNSTILSDNSTFKLGFFTTTNNHQPRSYLAIWYAIIPTPTYVWVANRNLPIKNLTSATLEITPDGKLAVKDSGKGIVWQTTNTQNAVEAKLLDEGNLVLLGPQGVTVWNSFDFPTDTWLPGMNLSSTQLLTGWKSSTDPEPGKYSLRLRPPGYGEIELVYNETVSYWTTGNWTGNAFTGVPEMTIPYIYRFHFVNPFTPTASFGYTETSVESGVQPPLTRFHVDYLGQLRQYTWSPQTVSWNMFWSQPENPCKVYGLCGNLGFCNIRMSTAPCSCFAGFQPVDGGSWAPGDFSGGCRRQDDDVCNTHDVFHEIGVVGFEGAVVVSFPGTRSVCESACLGNCSCIGLYHNEGANLCKNLFGSLLNLRNLTSDNTIEDKLFVRVQRGGSGGKGQEKALILAVVVCGLFAILVMVVLILLVLRKRMIRRRKEEEESVFPVTNLKVFTYKELHAATRGFSEKLGHGGFGAVFRGQLPDCSSVVAVKRLERPGGGEKEFRAEVCTIGNIQHVNLVRLRGFCSENSHRLLVYDYMPNGPLSVYLRRDGQNLSWDVRLRVAIGTARGIAYLHEECRNCIIHCDIKPENILLDEDFSAKVSDFGLAKLIGRDFSRVLATMRGTWGYVAPEWISGVAITTKADVYSYGMTLLELIGGRRNVEGPPSIGGGEGAKGEKWFFPPWAARHIIEGNVEAVIDDRLSGLYNTEEAERLGSVAVWCIQDEEAMRPTMGMVVKMLEGVVEVAVPPPPKLLQALVSGDSFRGVGADSANKVSTDGGANSDTDDYVQLSGDSKESRPVSKIEGVKENEEQAAGESSISSSLEPTPELSNATLEMDDAPIIGEASVSSVEDPELHHAPSTVLANGDGGDYPLVHNLGDAKNICYIESGKLWVIAAPIAFNILCNYGINSFTNIFVGHIGDVELSAVAISLSVIANFSFGFLLGMGSALETLCGQAFGAGQLDMLGVYMQRSWIILTAACFCILPLYVYSTPILKLLGQRDDIAELAGKFALQVIPQMFSLAINFPTQKFLQAQSKVGILAWVGFVALIIHIGVLYLFIYVFGWGTAGAAAAYDVSAWGVALAQVAYIVGWCKDGWRGLSWLAFKDIWPFLKLSVASAVMLCLEIWYFMTIIVLTGHLEDPVLAVGSLSICMNVNGWEGMLFIGINAAISVRVSNELGSGHPRAAKYSVVVTVVESLLIGIFFMSIITTTRNHFAIIFTDSKEMQRAVAHLAYLLGITMVLNSVQPVISGVAVGGGWQGMVAYINLFCYYIVGLPLGFLLGYKAHLGVQGIWIGMITGTLLQTLILLLIVWNTNWNKEVPNSLVLRPPPLPTHRMPILCTNIDISSLEDHLCVEQASERLRKWTGVDEGSDVIERRTSISTHWVFICKFDPEFPTHWVEDTDCNRDLIIIVYIRIIWRICVVDLRVAEEEDTGCDADVGCGFEGESGLLLRHG</sequence>
<dbReference type="GO" id="GO:0042910">
    <property type="term" value="F:xenobiotic transmembrane transporter activity"/>
    <property type="evidence" value="ECO:0007669"/>
    <property type="project" value="InterPro"/>
</dbReference>
<dbReference type="GO" id="GO:0005886">
    <property type="term" value="C:plasma membrane"/>
    <property type="evidence" value="ECO:0007669"/>
    <property type="project" value="UniProtKB-SubCell"/>
</dbReference>
<keyword evidence="27" id="KW-1185">Reference proteome</keyword>
<dbReference type="PROSITE" id="PS50011">
    <property type="entry name" value="PROTEIN_KINASE_DOM"/>
    <property type="match status" value="1"/>
</dbReference>
<protein>
    <recommendedName>
        <fullName evidence="21">Protein DETOXIFICATION</fullName>
    </recommendedName>
    <alternativeName>
        <fullName evidence="21">Multidrug and toxic compound extrusion protein</fullName>
    </alternativeName>
</protein>
<keyword evidence="13 21" id="KW-1133">Transmembrane helix</keyword>
<evidence type="ECO:0000256" key="2">
    <source>
        <dbReference type="ARBA" id="ARBA00010199"/>
    </source>
</evidence>
<dbReference type="PANTHER" id="PTHR47974">
    <property type="entry name" value="OS07G0415500 PROTEIN"/>
    <property type="match status" value="1"/>
</dbReference>
<keyword evidence="10 20" id="KW-0547">Nucleotide-binding</keyword>
<feature type="transmembrane region" description="Helical" evidence="21">
    <location>
        <begin position="1244"/>
        <end position="1264"/>
    </location>
</feature>
<dbReference type="InterPro" id="IPR036426">
    <property type="entry name" value="Bulb-type_lectin_dom_sf"/>
</dbReference>
<dbReference type="CDD" id="cd00028">
    <property type="entry name" value="B_lectin"/>
    <property type="match status" value="1"/>
</dbReference>
<feature type="chain" id="PRO_5041713865" description="Protein DETOXIFICATION" evidence="23">
    <location>
        <begin position="22"/>
        <end position="1469"/>
    </location>
</feature>
<evidence type="ECO:0000256" key="12">
    <source>
        <dbReference type="ARBA" id="ARBA00022840"/>
    </source>
</evidence>
<evidence type="ECO:0000256" key="22">
    <source>
        <dbReference type="SAM" id="MobiDB-lite"/>
    </source>
</evidence>
<evidence type="ECO:0000256" key="3">
    <source>
        <dbReference type="ARBA" id="ARBA00022475"/>
    </source>
</evidence>
<keyword evidence="14 21" id="KW-0472">Membrane</keyword>
<accession>A0AA89AMF5</accession>
<dbReference type="GO" id="GO:0030246">
    <property type="term" value="F:carbohydrate binding"/>
    <property type="evidence" value="ECO:0007669"/>
    <property type="project" value="UniProtKB-KW"/>
</dbReference>
<dbReference type="SMART" id="SM00108">
    <property type="entry name" value="B_lectin"/>
    <property type="match status" value="1"/>
</dbReference>
<feature type="compositionally biased region" description="Basic and acidic residues" evidence="22">
    <location>
        <begin position="809"/>
        <end position="826"/>
    </location>
</feature>
<evidence type="ECO:0000259" key="24">
    <source>
        <dbReference type="PROSITE" id="PS50011"/>
    </source>
</evidence>
<keyword evidence="9" id="KW-0430">Lectin</keyword>
<keyword evidence="8 23" id="KW-0732">Signal</keyword>
<gene>
    <name evidence="26" type="ORF">RJ639_013799</name>
</gene>
<dbReference type="GO" id="GO:0005524">
    <property type="term" value="F:ATP binding"/>
    <property type="evidence" value="ECO:0007669"/>
    <property type="project" value="UniProtKB-UniRule"/>
</dbReference>
<evidence type="ECO:0000256" key="16">
    <source>
        <dbReference type="ARBA" id="ARBA00023170"/>
    </source>
</evidence>
<dbReference type="PROSITE" id="PS00108">
    <property type="entry name" value="PROTEIN_KINASE_ST"/>
    <property type="match status" value="1"/>
</dbReference>
<dbReference type="Proteomes" id="UP001188597">
    <property type="component" value="Unassembled WGS sequence"/>
</dbReference>
<evidence type="ECO:0000256" key="7">
    <source>
        <dbReference type="ARBA" id="ARBA00022692"/>
    </source>
</evidence>
<dbReference type="InterPro" id="IPR002528">
    <property type="entry name" value="MATE_fam"/>
</dbReference>
<feature type="compositionally biased region" description="Polar residues" evidence="22">
    <location>
        <begin position="788"/>
        <end position="798"/>
    </location>
</feature>
<evidence type="ECO:0000313" key="27">
    <source>
        <dbReference type="Proteomes" id="UP001188597"/>
    </source>
</evidence>
<dbReference type="GO" id="GO:1990961">
    <property type="term" value="P:xenobiotic detoxification by transmembrane export across the plasma membrane"/>
    <property type="evidence" value="ECO:0007669"/>
    <property type="project" value="InterPro"/>
</dbReference>
<feature type="transmembrane region" description="Helical" evidence="21">
    <location>
        <begin position="422"/>
        <end position="445"/>
    </location>
</feature>
<dbReference type="GO" id="GO:0048544">
    <property type="term" value="P:recognition of pollen"/>
    <property type="evidence" value="ECO:0007669"/>
    <property type="project" value="InterPro"/>
</dbReference>
<feature type="transmembrane region" description="Helical" evidence="21">
    <location>
        <begin position="944"/>
        <end position="968"/>
    </location>
</feature>
<proteinExistence type="inferred from homology"/>
<dbReference type="InterPro" id="IPR008271">
    <property type="entry name" value="Ser/Thr_kinase_AS"/>
</dbReference>
<comment type="caution">
    <text evidence="26">The sequence shown here is derived from an EMBL/GenBank/DDBJ whole genome shotgun (WGS) entry which is preliminary data.</text>
</comment>
<comment type="subcellular location">
    <subcellularLocation>
        <location evidence="1">Cell membrane</location>
        <topology evidence="1">Single-pass type I membrane protein</topology>
    </subcellularLocation>
</comment>
<evidence type="ECO:0000256" key="6">
    <source>
        <dbReference type="ARBA" id="ARBA00022679"/>
    </source>
</evidence>
<dbReference type="InterPro" id="IPR011009">
    <property type="entry name" value="Kinase-like_dom_sf"/>
</dbReference>
<evidence type="ECO:0000256" key="14">
    <source>
        <dbReference type="ARBA" id="ARBA00023136"/>
    </source>
</evidence>
<dbReference type="PANTHER" id="PTHR47974:SF20">
    <property type="entry name" value="RECEPTOR-LIKE SERINE_THREONINE-PROTEIN KINASE"/>
    <property type="match status" value="1"/>
</dbReference>
<dbReference type="CDD" id="cd14066">
    <property type="entry name" value="STKc_IRAK"/>
    <property type="match status" value="1"/>
</dbReference>
<feature type="compositionally biased region" description="Polar residues" evidence="22">
    <location>
        <begin position="831"/>
        <end position="843"/>
    </location>
</feature>
<dbReference type="Gene3D" id="1.10.510.10">
    <property type="entry name" value="Transferase(Phosphotransferase) domain 1"/>
    <property type="match status" value="1"/>
</dbReference>